<gene>
    <name evidence="1" type="ORF">QCL97_006565</name>
</gene>
<dbReference type="Proteomes" id="UP001224516">
    <property type="component" value="Unassembled WGS sequence"/>
</dbReference>
<keyword evidence="2" id="KW-1185">Reference proteome</keyword>
<comment type="caution">
    <text evidence="1">The sequence shown here is derived from an EMBL/GenBank/DDBJ whole genome shotgun (WGS) entry which is preliminary data.</text>
</comment>
<evidence type="ECO:0000313" key="1">
    <source>
        <dbReference type="EMBL" id="MEJ8674383.1"/>
    </source>
</evidence>
<proteinExistence type="predicted"/>
<evidence type="ECO:0000313" key="2">
    <source>
        <dbReference type="Proteomes" id="UP001224516"/>
    </source>
</evidence>
<protein>
    <submittedName>
        <fullName evidence="1">Uncharacterized protein</fullName>
    </submittedName>
</protein>
<accession>A0ABU8UZP6</accession>
<dbReference type="EMBL" id="JAVFJF020000009">
    <property type="protein sequence ID" value="MEJ8674383.1"/>
    <property type="molecule type" value="Genomic_DNA"/>
</dbReference>
<name>A0ABU8UZP6_9NEIS</name>
<sequence>MSRGIFDFIKNEPAYSSLQKKWHIELCRFDQFWYDLIIDPPDEFDTRAMATKYLKNLKSEVKKSLDKRFVYFVATRKRVRFSIKKPPKYLFFRDFVDVYLEIGREKERKKIRIDMRAAKREYGTRPKVQVTERIISFTYSPTLKISMSVHDFLDKFSISLGFESEIKYVGYTENPFDRPINKPHLGLSRVFYKTDTQDLDTFVCYNLFKVLTVTEENSGPIMFCVANSVIDEVGVEQEGKLIEKLFIQYFNAEAQEANKSSERGELSNSLNDLMSNFKIKSISVHYEPDSESDYLLFGSRSVPASHSHNFTCVSNNGQVEINKN</sequence>
<organism evidence="1 2">
    <name type="scientific">Chromobacterium amazonense</name>
    <dbReference type="NCBI Taxonomy" id="1382803"/>
    <lineage>
        <taxon>Bacteria</taxon>
        <taxon>Pseudomonadati</taxon>
        <taxon>Pseudomonadota</taxon>
        <taxon>Betaproteobacteria</taxon>
        <taxon>Neisseriales</taxon>
        <taxon>Chromobacteriaceae</taxon>
        <taxon>Chromobacterium</taxon>
    </lineage>
</organism>
<reference evidence="1 2" key="1">
    <citation type="submission" date="2023-12" db="EMBL/GenBank/DDBJ databases">
        <title>Evaluation and characterization of a potential secondary metabolite violacein from indigenous Chromobacterium amazonense SAM215.</title>
        <authorList>
            <person name="Tarafdar M.R."/>
            <person name="Abedin S.M."/>
            <person name="Atiqua A."/>
            <person name="Saha A."/>
            <person name="Khan S.N."/>
        </authorList>
    </citation>
    <scope>NUCLEOTIDE SEQUENCE [LARGE SCALE GENOMIC DNA]</scope>
    <source>
        <strain evidence="1 2">SAM215</strain>
    </source>
</reference>
<dbReference type="RefSeq" id="WP_307909471.1">
    <property type="nucleotide sequence ID" value="NZ_JAVFJF020000009.1"/>
</dbReference>